<dbReference type="EMBL" id="MU250592">
    <property type="protein sequence ID" value="KAG7439513.1"/>
    <property type="molecule type" value="Genomic_DNA"/>
</dbReference>
<proteinExistence type="predicted"/>
<name>A0A9P7VEM2_9AGAR</name>
<dbReference type="AlphaFoldDB" id="A0A9P7VEM2"/>
<comment type="caution">
    <text evidence="1">The sequence shown here is derived from an EMBL/GenBank/DDBJ whole genome shotgun (WGS) entry which is preliminary data.</text>
</comment>
<dbReference type="Proteomes" id="UP000812287">
    <property type="component" value="Unassembled WGS sequence"/>
</dbReference>
<evidence type="ECO:0000313" key="2">
    <source>
        <dbReference type="Proteomes" id="UP000812287"/>
    </source>
</evidence>
<protein>
    <submittedName>
        <fullName evidence="1">Uncharacterized protein</fullName>
    </submittedName>
</protein>
<organism evidence="1 2">
    <name type="scientific">Guyanagaster necrorhizus</name>
    <dbReference type="NCBI Taxonomy" id="856835"/>
    <lineage>
        <taxon>Eukaryota</taxon>
        <taxon>Fungi</taxon>
        <taxon>Dikarya</taxon>
        <taxon>Basidiomycota</taxon>
        <taxon>Agaricomycotina</taxon>
        <taxon>Agaricomycetes</taxon>
        <taxon>Agaricomycetidae</taxon>
        <taxon>Agaricales</taxon>
        <taxon>Marasmiineae</taxon>
        <taxon>Physalacriaceae</taxon>
        <taxon>Guyanagaster</taxon>
    </lineage>
</organism>
<sequence length="56" mass="6196">MSKIRTPNSPCYPTRSTLVGYATVQYSSAPMRCVDAEPNVLKKVALNTIPVLWGNR</sequence>
<gene>
    <name evidence="1" type="ORF">BT62DRAFT_735356</name>
</gene>
<reference evidence="1" key="1">
    <citation type="submission" date="2020-11" db="EMBL/GenBank/DDBJ databases">
        <title>Adaptations for nitrogen fixation in a non-lichenized fungal sporocarp promotes dispersal by wood-feeding termites.</title>
        <authorList>
            <consortium name="DOE Joint Genome Institute"/>
            <person name="Koch R.A."/>
            <person name="Yoon G."/>
            <person name="Arayal U."/>
            <person name="Lail K."/>
            <person name="Amirebrahimi M."/>
            <person name="Labutti K."/>
            <person name="Lipzen A."/>
            <person name="Riley R."/>
            <person name="Barry K."/>
            <person name="Henrissat B."/>
            <person name="Grigoriev I.V."/>
            <person name="Herr J.R."/>
            <person name="Aime M.C."/>
        </authorList>
    </citation>
    <scope>NUCLEOTIDE SEQUENCE</scope>
    <source>
        <strain evidence="1">MCA 3950</strain>
    </source>
</reference>
<evidence type="ECO:0000313" key="1">
    <source>
        <dbReference type="EMBL" id="KAG7439513.1"/>
    </source>
</evidence>
<keyword evidence="2" id="KW-1185">Reference proteome</keyword>
<dbReference type="GeneID" id="66104373"/>
<accession>A0A9P7VEM2</accession>
<dbReference type="RefSeq" id="XP_043033013.1">
    <property type="nucleotide sequence ID" value="XM_043182077.1"/>
</dbReference>